<reference evidence="5" key="1">
    <citation type="submission" date="2023-03" db="EMBL/GenBank/DDBJ databases">
        <title>Massive genome expansion in bonnet fungi (Mycena s.s.) driven by repeated elements and novel gene families across ecological guilds.</title>
        <authorList>
            <consortium name="Lawrence Berkeley National Laboratory"/>
            <person name="Harder C.B."/>
            <person name="Miyauchi S."/>
            <person name="Viragh M."/>
            <person name="Kuo A."/>
            <person name="Thoen E."/>
            <person name="Andreopoulos B."/>
            <person name="Lu D."/>
            <person name="Skrede I."/>
            <person name="Drula E."/>
            <person name="Henrissat B."/>
            <person name="Morin E."/>
            <person name="Kohler A."/>
            <person name="Barry K."/>
            <person name="LaButti K."/>
            <person name="Morin E."/>
            <person name="Salamov A."/>
            <person name="Lipzen A."/>
            <person name="Mereny Z."/>
            <person name="Hegedus B."/>
            <person name="Baldrian P."/>
            <person name="Stursova M."/>
            <person name="Weitz H."/>
            <person name="Taylor A."/>
            <person name="Grigoriev I.V."/>
            <person name="Nagy L.G."/>
            <person name="Martin F."/>
            <person name="Kauserud H."/>
        </authorList>
    </citation>
    <scope>NUCLEOTIDE SEQUENCE</scope>
    <source>
        <strain evidence="5">CBHHK067</strain>
    </source>
</reference>
<evidence type="ECO:0000256" key="3">
    <source>
        <dbReference type="SAM" id="SignalP"/>
    </source>
</evidence>
<feature type="domain" description="PNPLA" evidence="4">
    <location>
        <begin position="36"/>
        <end position="229"/>
    </location>
</feature>
<keyword evidence="3" id="KW-0732">Signal</keyword>
<dbReference type="GO" id="GO:0046486">
    <property type="term" value="P:glycerolipid metabolic process"/>
    <property type="evidence" value="ECO:0007669"/>
    <property type="project" value="UniProtKB-ARBA"/>
</dbReference>
<dbReference type="Pfam" id="PF13424">
    <property type="entry name" value="TPR_12"/>
    <property type="match status" value="1"/>
</dbReference>
<keyword evidence="1" id="KW-0443">Lipid metabolism</keyword>
<comment type="caution">
    <text evidence="5">The sequence shown here is derived from an EMBL/GenBank/DDBJ whole genome shotgun (WGS) entry which is preliminary data.</text>
</comment>
<feature type="non-terminal residue" evidence="5">
    <location>
        <position position="1"/>
    </location>
</feature>
<dbReference type="InterPro" id="IPR016035">
    <property type="entry name" value="Acyl_Trfase/lysoPLipase"/>
</dbReference>
<evidence type="ECO:0000256" key="2">
    <source>
        <dbReference type="PROSITE-ProRule" id="PRU01161"/>
    </source>
</evidence>
<dbReference type="NCBIfam" id="NF040586">
    <property type="entry name" value="FxSxx_TPR"/>
    <property type="match status" value="1"/>
</dbReference>
<feature type="non-terminal residue" evidence="5">
    <location>
        <position position="1040"/>
    </location>
</feature>
<dbReference type="SUPFAM" id="SSF48452">
    <property type="entry name" value="TPR-like"/>
    <property type="match status" value="2"/>
</dbReference>
<dbReference type="InterPro" id="IPR053137">
    <property type="entry name" value="NLR-like"/>
</dbReference>
<evidence type="ECO:0000313" key="6">
    <source>
        <dbReference type="Proteomes" id="UP001221757"/>
    </source>
</evidence>
<dbReference type="PROSITE" id="PS51635">
    <property type="entry name" value="PNPLA"/>
    <property type="match status" value="1"/>
</dbReference>
<dbReference type="SMART" id="SM00028">
    <property type="entry name" value="TPR"/>
    <property type="match status" value="5"/>
</dbReference>
<keyword evidence="6" id="KW-1185">Reference proteome</keyword>
<dbReference type="InterPro" id="IPR027417">
    <property type="entry name" value="P-loop_NTPase"/>
</dbReference>
<dbReference type="PANTHER" id="PTHR46082">
    <property type="entry name" value="ATP/GTP-BINDING PROTEIN-RELATED"/>
    <property type="match status" value="1"/>
</dbReference>
<dbReference type="Pfam" id="PF01734">
    <property type="entry name" value="Patatin"/>
    <property type="match status" value="1"/>
</dbReference>
<feature type="chain" id="PRO_5041979348" description="PNPLA domain-containing protein" evidence="3">
    <location>
        <begin position="19"/>
        <end position="1040"/>
    </location>
</feature>
<dbReference type="Gene3D" id="3.40.50.300">
    <property type="entry name" value="P-loop containing nucleotide triphosphate hydrolases"/>
    <property type="match status" value="1"/>
</dbReference>
<protein>
    <recommendedName>
        <fullName evidence="4">PNPLA domain-containing protein</fullName>
    </recommendedName>
</protein>
<dbReference type="InterPro" id="IPR019734">
    <property type="entry name" value="TPR_rpt"/>
</dbReference>
<dbReference type="InterPro" id="IPR002641">
    <property type="entry name" value="PNPLA_dom"/>
</dbReference>
<dbReference type="InterPro" id="IPR011990">
    <property type="entry name" value="TPR-like_helical_dom_sf"/>
</dbReference>
<evidence type="ECO:0000256" key="1">
    <source>
        <dbReference type="ARBA" id="ARBA00023098"/>
    </source>
</evidence>
<comment type="caution">
    <text evidence="2">Lacks conserved residue(s) required for the propagation of feature annotation.</text>
</comment>
<feature type="signal peptide" evidence="3">
    <location>
        <begin position="1"/>
        <end position="18"/>
    </location>
</feature>
<gene>
    <name evidence="5" type="ORF">B0H17DRAFT_75192</name>
</gene>
<dbReference type="EMBL" id="JARKIE010001245">
    <property type="protein sequence ID" value="KAJ7604005.1"/>
    <property type="molecule type" value="Genomic_DNA"/>
</dbReference>
<dbReference type="InterPro" id="IPR056681">
    <property type="entry name" value="DUF7779"/>
</dbReference>
<dbReference type="Gene3D" id="1.25.40.10">
    <property type="entry name" value="Tetratricopeptide repeat domain"/>
    <property type="match status" value="2"/>
</dbReference>
<evidence type="ECO:0000313" key="5">
    <source>
        <dbReference type="EMBL" id="KAJ7604005.1"/>
    </source>
</evidence>
<dbReference type="Gene3D" id="3.40.1090.10">
    <property type="entry name" value="Cytosolic phospholipase A2 catalytic domain"/>
    <property type="match status" value="1"/>
</dbReference>
<organism evidence="5 6">
    <name type="scientific">Mycena rosella</name>
    <name type="common">Pink bonnet</name>
    <name type="synonym">Agaricus rosellus</name>
    <dbReference type="NCBI Taxonomy" id="1033263"/>
    <lineage>
        <taxon>Eukaryota</taxon>
        <taxon>Fungi</taxon>
        <taxon>Dikarya</taxon>
        <taxon>Basidiomycota</taxon>
        <taxon>Agaricomycotina</taxon>
        <taxon>Agaricomycetes</taxon>
        <taxon>Agaricomycetidae</taxon>
        <taxon>Agaricales</taxon>
        <taxon>Marasmiineae</taxon>
        <taxon>Mycenaceae</taxon>
        <taxon>Mycena</taxon>
    </lineage>
</organism>
<name>A0AAD7F8E2_MYCRO</name>
<dbReference type="Proteomes" id="UP001221757">
    <property type="component" value="Unassembled WGS sequence"/>
</dbReference>
<sequence>PSSPLASLLILPVPLSLAVDATSNNVDRCSCDRSKSGREGLILRWWWNWDAVRTTRTRQNDVSNPDRTTAGRKTLSMRIFRAYRGSGTGGIIALMLGRLRMSIEEAISAYEKLRPQSKFGVTEEFQATAFVEVLKDIFKQEPLKDFRPDACKTFVCAMNAVNMNGGLPELFRSYDTMDEPAGDCLLWEAARATSATPGLFKAVEIGLGAMKQRYVGGGVGHNNPTSLVLAEAECIYPSSPVVFVASIGSGHSATIHIPNSSNPRDIAKAMKDITMDCEKTHEANATRFRGLPDTYFRFNVQHGMQGLASHKWEKSNEVSAHTRNYLRGQDVKEKLSGAVKVILNPIIRVSAYLKICPAPSVRFTGRQDILRKMAEYFDAHLGHRHIFLLHGLGGSGKSQVAFKFVEQSESCFSDIYFVDCSSQQTLENDLITLALVNKLGKSPDDSLLWLSHQHKKWLIVFNNADDTHLNLVQYFPSGSHGNILITSRNRDLRQHADTEYKVDRMEVHEAAELLLSTARYEMTEVENEEIAKRLVQRLHCLPLAVAQAGAYIASSRRLDRYLELYESTAQRIQLLNTKPGQSDYEWSVYTTWQISFSKLSPQAAELLQLCSFIHHSGITEEIFQLAASYKFTAEEEPQLTGPLKFLANLSSSSMKWDSLKFIALTTELGGYSLIELEPGLGAITFSIHPLVHEWCRTILESVAPTELCMHKLVGMSVSATQEFRFGHLIFPHLDALLFKGTNDSAREPNVLDLAFADGYLHVYKKEGRWNDGVKLGNAMLQMATPELQERKVLRIRSWLVIMYQEHGHFDEARTLGEQVLSRLTELLGEHDPETLMSMGNLALAYSVLGRFKEAEALQHTVLAKGREILGDNHPDTVVPMANLAATYLNLGQFKQAEELEKTVLNMHREILGKEHPDTLEAMANLAVMYSASGQFKQAEELEQTVLNMGREILGEEHPATLMAMGNLARTYSDLGQFKQAEELEQTVLNMRREILGEEHPETLRAMANLAVTYWKLGQLQEAEGLETKVLNKRREILGPN</sequence>
<dbReference type="Pfam" id="PF13374">
    <property type="entry name" value="TPR_10"/>
    <property type="match status" value="4"/>
</dbReference>
<dbReference type="Pfam" id="PF25000">
    <property type="entry name" value="DUF7779"/>
    <property type="match status" value="1"/>
</dbReference>
<accession>A0AAD7F8E2</accession>
<dbReference type="AlphaFoldDB" id="A0AAD7F8E2"/>
<dbReference type="GO" id="GO:0043531">
    <property type="term" value="F:ADP binding"/>
    <property type="evidence" value="ECO:0007669"/>
    <property type="project" value="InterPro"/>
</dbReference>
<evidence type="ECO:0000259" key="4">
    <source>
        <dbReference type="PROSITE" id="PS51635"/>
    </source>
</evidence>
<dbReference type="SUPFAM" id="SSF52151">
    <property type="entry name" value="FabD/lysophospholipase-like"/>
    <property type="match status" value="1"/>
</dbReference>
<dbReference type="SUPFAM" id="SSF52540">
    <property type="entry name" value="P-loop containing nucleoside triphosphate hydrolases"/>
    <property type="match status" value="1"/>
</dbReference>
<dbReference type="PANTHER" id="PTHR46082:SF6">
    <property type="entry name" value="AAA+ ATPASE DOMAIN-CONTAINING PROTEIN-RELATED"/>
    <property type="match status" value="1"/>
</dbReference>
<proteinExistence type="predicted"/>